<dbReference type="NCBIfam" id="TIGR00474">
    <property type="entry name" value="selA"/>
    <property type="match status" value="1"/>
</dbReference>
<dbReference type="OrthoDB" id="9787096at2"/>
<dbReference type="InterPro" id="IPR015421">
    <property type="entry name" value="PyrdxlP-dep_Trfase_major"/>
</dbReference>
<sequence length="477" mass="50849">MNAPAKSPSAPTRPRPPSVERLLTHHGAAAPLAAYGRTALTGAIRAELAAIRAGDAEMAPEAALLARADARLAAERRPSLRPVLNLTGTVLHTNLGRALLPQEAAQAVAAVMTGAANLEFDLERGERGERDSHVEALVRRLTGAEAAVVVNNNAAAVLLVLNALAMRREVIVSRGELVEIGGSFRVPDVMARAGCRLREVGTTNRTHLADYAEAIGPRTGLVMKVHPSNYAIHGFTAEAAEADLGRLCRERGVPFAVDLGSGNLIDFSSYGLPPEPTVQAALANADLVTFSGDKLLGAVQCGIIAGRRDLIARVRKNPLKRALRVDKMTYAALEATLRLYLHPETLSERLPTLRLLTRPEAEIRAQAERLLPRVSERLTGLAAVALEPCTSQIGSGALPVETLPSACLALRPPVDERRAGAWLKRLAERLRALPVPVIGRIGDGALRLDLRTLEDEAVFLAQIDALAGAAFPSREET</sequence>
<keyword evidence="12" id="KW-1185">Reference proteome</keyword>
<accession>A0A1I4IWE9</accession>
<feature type="modified residue" description="N6-(pyridoxal phosphate)lysine" evidence="8 9">
    <location>
        <position position="294"/>
    </location>
</feature>
<keyword evidence="4 8" id="KW-0663">Pyridoxal phosphate</keyword>
<comment type="function">
    <text evidence="8">Converts seryl-tRNA(Sec) to selenocysteinyl-tRNA(Sec) required for selenoprotein biosynthesis.</text>
</comment>
<keyword evidence="5 8" id="KW-0648">Protein biosynthesis</keyword>
<dbReference type="PANTHER" id="PTHR32328">
    <property type="entry name" value="L-SERYL-TRNA(SEC) SELENIUM TRANSFERASE"/>
    <property type="match status" value="1"/>
</dbReference>
<dbReference type="PANTHER" id="PTHR32328:SF0">
    <property type="entry name" value="L-SERYL-TRNA(SEC) SELENIUM TRANSFERASE"/>
    <property type="match status" value="1"/>
</dbReference>
<dbReference type="GO" id="GO:0004125">
    <property type="term" value="F:L-seryl-tRNA(Sec) selenium transferase activity"/>
    <property type="evidence" value="ECO:0007669"/>
    <property type="project" value="UniProtKB-UniRule"/>
</dbReference>
<comment type="subcellular location">
    <subcellularLocation>
        <location evidence="8">Cytoplasm</location>
    </subcellularLocation>
</comment>
<organism evidence="11 12">
    <name type="scientific">Methylorubrum salsuginis</name>
    <dbReference type="NCBI Taxonomy" id="414703"/>
    <lineage>
        <taxon>Bacteria</taxon>
        <taxon>Pseudomonadati</taxon>
        <taxon>Pseudomonadota</taxon>
        <taxon>Alphaproteobacteria</taxon>
        <taxon>Hyphomicrobiales</taxon>
        <taxon>Methylobacteriaceae</taxon>
        <taxon>Methylorubrum</taxon>
    </lineage>
</organism>
<dbReference type="AlphaFoldDB" id="A0A1I4IWE9"/>
<protein>
    <recommendedName>
        <fullName evidence="8">L-seryl-tRNA(Sec) selenium transferase</fullName>
        <ecNumber evidence="8">2.9.1.1</ecNumber>
    </recommendedName>
    <alternativeName>
        <fullName evidence="8">Selenocysteine synthase</fullName>
        <shortName evidence="8">Sec synthase</shortName>
    </alternativeName>
    <alternativeName>
        <fullName evidence="8">Selenocysteinyl-tRNA(Sec) synthase</fullName>
    </alternativeName>
</protein>
<dbReference type="EC" id="2.9.1.1" evidence="8"/>
<dbReference type="HAMAP" id="MF_00423">
    <property type="entry name" value="SelA"/>
    <property type="match status" value="1"/>
</dbReference>
<proteinExistence type="inferred from homology"/>
<gene>
    <name evidence="8" type="primary">selA</name>
    <name evidence="11" type="ORF">SAMN04488125_11876</name>
</gene>
<dbReference type="RefSeq" id="WP_091949913.1">
    <property type="nucleotide sequence ID" value="NZ_FOSV01000018.1"/>
</dbReference>
<dbReference type="InterPro" id="IPR004534">
    <property type="entry name" value="SelA_trans"/>
</dbReference>
<dbReference type="STRING" id="414703.SAMN04488125_11876"/>
<evidence type="ECO:0000313" key="11">
    <source>
        <dbReference type="EMBL" id="SFL58357.1"/>
    </source>
</evidence>
<dbReference type="Pfam" id="PF03841">
    <property type="entry name" value="SelA"/>
    <property type="match status" value="1"/>
</dbReference>
<evidence type="ECO:0000256" key="7">
    <source>
        <dbReference type="ARBA" id="ARBA00044507"/>
    </source>
</evidence>
<evidence type="ECO:0000256" key="5">
    <source>
        <dbReference type="ARBA" id="ARBA00022917"/>
    </source>
</evidence>
<name>A0A1I4IWE9_9HYPH</name>
<dbReference type="Pfam" id="PF12390">
    <property type="entry name" value="Se-cys_synth_N"/>
    <property type="match status" value="1"/>
</dbReference>
<evidence type="ECO:0000259" key="10">
    <source>
        <dbReference type="Pfam" id="PF12390"/>
    </source>
</evidence>
<dbReference type="GO" id="GO:0001514">
    <property type="term" value="P:selenocysteine incorporation"/>
    <property type="evidence" value="ECO:0007669"/>
    <property type="project" value="UniProtKB-UniRule"/>
</dbReference>
<comment type="pathway">
    <text evidence="8">Aminoacyl-tRNA biosynthesis; selenocysteinyl-tRNA(Sec) biosynthesis; selenocysteinyl-tRNA(Sec) from L-seryl-tRNA(Sec) (bacterial route): step 1/1.</text>
</comment>
<dbReference type="InterPro" id="IPR015424">
    <property type="entry name" value="PyrdxlP-dep_Trfase"/>
</dbReference>
<dbReference type="Gene3D" id="3.90.1150.180">
    <property type="match status" value="1"/>
</dbReference>
<reference evidence="12" key="1">
    <citation type="submission" date="2016-10" db="EMBL/GenBank/DDBJ databases">
        <authorList>
            <person name="Varghese N."/>
            <person name="Submissions S."/>
        </authorList>
    </citation>
    <scope>NUCLEOTIDE SEQUENCE [LARGE SCALE GENOMIC DNA]</scope>
    <source>
        <strain evidence="12">CGMCC 1.6474</strain>
    </source>
</reference>
<evidence type="ECO:0000313" key="12">
    <source>
        <dbReference type="Proteomes" id="UP000198804"/>
    </source>
</evidence>
<comment type="similarity">
    <text evidence="7 8">Belongs to the SelA family.</text>
</comment>
<dbReference type="InterPro" id="IPR018319">
    <property type="entry name" value="SelA-like"/>
</dbReference>
<evidence type="ECO:0000256" key="6">
    <source>
        <dbReference type="ARBA" id="ARBA00023266"/>
    </source>
</evidence>
<keyword evidence="3 8" id="KW-0808">Transferase</keyword>
<dbReference type="GO" id="GO:0005737">
    <property type="term" value="C:cytoplasm"/>
    <property type="evidence" value="ECO:0007669"/>
    <property type="project" value="UniProtKB-SubCell"/>
</dbReference>
<feature type="domain" description="L-seryl-tRNA selenium transferase N-terminal" evidence="10">
    <location>
        <begin position="17"/>
        <end position="52"/>
    </location>
</feature>
<comment type="cofactor">
    <cofactor evidence="1 8 9">
        <name>pyridoxal 5'-phosphate</name>
        <dbReference type="ChEBI" id="CHEBI:597326"/>
    </cofactor>
</comment>
<dbReference type="SUPFAM" id="SSF53383">
    <property type="entry name" value="PLP-dependent transferases"/>
    <property type="match status" value="1"/>
</dbReference>
<dbReference type="Gene3D" id="3.40.640.10">
    <property type="entry name" value="Type I PLP-dependent aspartate aminotransferase-like (Major domain)"/>
    <property type="match status" value="1"/>
</dbReference>
<dbReference type="EMBL" id="FOSV01000018">
    <property type="protein sequence ID" value="SFL58357.1"/>
    <property type="molecule type" value="Genomic_DNA"/>
</dbReference>
<evidence type="ECO:0000256" key="1">
    <source>
        <dbReference type="ARBA" id="ARBA00001933"/>
    </source>
</evidence>
<dbReference type="Proteomes" id="UP000198804">
    <property type="component" value="Unassembled WGS sequence"/>
</dbReference>
<dbReference type="GO" id="GO:0001717">
    <property type="term" value="P:conversion of seryl-tRNAsec to selenocys-tRNAsec"/>
    <property type="evidence" value="ECO:0007669"/>
    <property type="project" value="UniProtKB-UniRule"/>
</dbReference>
<keyword evidence="2 8" id="KW-0963">Cytoplasm</keyword>
<evidence type="ECO:0000256" key="3">
    <source>
        <dbReference type="ARBA" id="ARBA00022679"/>
    </source>
</evidence>
<evidence type="ECO:0000256" key="8">
    <source>
        <dbReference type="HAMAP-Rule" id="MF_00423"/>
    </source>
</evidence>
<evidence type="ECO:0000256" key="4">
    <source>
        <dbReference type="ARBA" id="ARBA00022898"/>
    </source>
</evidence>
<evidence type="ECO:0000256" key="2">
    <source>
        <dbReference type="ARBA" id="ARBA00022490"/>
    </source>
</evidence>
<comment type="catalytic activity">
    <reaction evidence="8">
        <text>L-seryl-tRNA(Sec) + selenophosphate + H(+) = L-selenocysteinyl-tRNA(Sec) + phosphate</text>
        <dbReference type="Rhea" id="RHEA:22728"/>
        <dbReference type="Rhea" id="RHEA-COMP:9742"/>
        <dbReference type="Rhea" id="RHEA-COMP:9743"/>
        <dbReference type="ChEBI" id="CHEBI:15378"/>
        <dbReference type="ChEBI" id="CHEBI:16144"/>
        <dbReference type="ChEBI" id="CHEBI:43474"/>
        <dbReference type="ChEBI" id="CHEBI:78533"/>
        <dbReference type="ChEBI" id="CHEBI:78573"/>
        <dbReference type="EC" id="2.9.1.1"/>
    </reaction>
</comment>
<evidence type="ECO:0000256" key="9">
    <source>
        <dbReference type="PIRSR" id="PIRSR618319-50"/>
    </source>
</evidence>
<dbReference type="InterPro" id="IPR025862">
    <property type="entry name" value="SelA_trans_N_dom"/>
</dbReference>
<dbReference type="UniPathway" id="UPA00906">
    <property type="reaction ID" value="UER00896"/>
</dbReference>
<keyword evidence="6 8" id="KW-0711">Selenium</keyword>